<dbReference type="GO" id="GO:0016020">
    <property type="term" value="C:membrane"/>
    <property type="evidence" value="ECO:0007669"/>
    <property type="project" value="UniProtKB-SubCell"/>
</dbReference>
<evidence type="ECO:0000313" key="10">
    <source>
        <dbReference type="EMBL" id="QNE05554.1"/>
    </source>
</evidence>
<evidence type="ECO:0000256" key="5">
    <source>
        <dbReference type="ARBA" id="ARBA00022989"/>
    </source>
</evidence>
<dbReference type="GO" id="GO:0016780">
    <property type="term" value="F:phosphotransferase activity, for other substituted phosphate groups"/>
    <property type="evidence" value="ECO:0007669"/>
    <property type="project" value="TreeGrafter"/>
</dbReference>
<evidence type="ECO:0000256" key="7">
    <source>
        <dbReference type="ARBA" id="ARBA00023169"/>
    </source>
</evidence>
<dbReference type="GO" id="GO:0000271">
    <property type="term" value="P:polysaccharide biosynthetic process"/>
    <property type="evidence" value="ECO:0007669"/>
    <property type="project" value="UniProtKB-KW"/>
</dbReference>
<feature type="transmembrane region" description="Helical" evidence="8">
    <location>
        <begin position="108"/>
        <end position="126"/>
    </location>
</feature>
<keyword evidence="5 8" id="KW-1133">Transmembrane helix</keyword>
<keyword evidence="4 8" id="KW-0812">Transmembrane</keyword>
<dbReference type="Pfam" id="PF02397">
    <property type="entry name" value="Bac_transf"/>
    <property type="match status" value="1"/>
</dbReference>
<dbReference type="PANTHER" id="PTHR30576">
    <property type="entry name" value="COLANIC BIOSYNTHESIS UDP-GLUCOSE LIPID CARRIER TRANSFERASE"/>
    <property type="match status" value="1"/>
</dbReference>
<evidence type="ECO:0000256" key="3">
    <source>
        <dbReference type="ARBA" id="ARBA00022679"/>
    </source>
</evidence>
<feature type="transmembrane region" description="Helical" evidence="8">
    <location>
        <begin position="68"/>
        <end position="87"/>
    </location>
</feature>
<keyword evidence="6 8" id="KW-0472">Membrane</keyword>
<evidence type="ECO:0000259" key="9">
    <source>
        <dbReference type="Pfam" id="PF02397"/>
    </source>
</evidence>
<name>A0A7G6VUY9_9SPHN</name>
<dbReference type="PANTHER" id="PTHR30576:SF0">
    <property type="entry name" value="UNDECAPRENYL-PHOSPHATE N-ACETYLGALACTOSAMINYL 1-PHOSPHATE TRANSFERASE-RELATED"/>
    <property type="match status" value="1"/>
</dbReference>
<evidence type="ECO:0000256" key="8">
    <source>
        <dbReference type="SAM" id="Phobius"/>
    </source>
</evidence>
<evidence type="ECO:0000256" key="1">
    <source>
        <dbReference type="ARBA" id="ARBA00004141"/>
    </source>
</evidence>
<accession>A0A7G6VUY9</accession>
<feature type="transmembrane region" description="Helical" evidence="8">
    <location>
        <begin position="279"/>
        <end position="303"/>
    </location>
</feature>
<evidence type="ECO:0000256" key="2">
    <source>
        <dbReference type="ARBA" id="ARBA00006464"/>
    </source>
</evidence>
<dbReference type="InterPro" id="IPR017475">
    <property type="entry name" value="EPS_sugar_tfrase"/>
</dbReference>
<reference evidence="10 11" key="1">
    <citation type="submission" date="2020-08" db="EMBL/GenBank/DDBJ databases">
        <authorList>
            <person name="Liu G."/>
            <person name="Sun C."/>
        </authorList>
    </citation>
    <scope>NUCLEOTIDE SEQUENCE [LARGE SCALE GENOMIC DNA]</scope>
    <source>
        <strain evidence="10 11">OT19</strain>
    </source>
</reference>
<sequence>MYLHADRSIARHSQALTGDEATSLPRVQDRRMHRIRCYLTLALADFVALVVSFVAANTIYLQQPAADHGFTVLLVMVPIYFCFAAINSSYGGEALLRQEKSFMRSAQAVLFAGTVVALIVFLLKAGNEVSRAVFVIGWVLAIVGVPMLRLAIARPLLNRMGGTPYSRVVIVDGVDYSPAHDDIVMQLSRIGFNPASTDPHGFHALAAAVTNADRIVIATMPERYAAWSTALKGIAVKGELLSPGDDKLGIVGVGRHQNRPTMVISHGPLTLRDRITKRLFDMVIASIGLVAASPVLLAAAIAIKLESKGPILFMQKRIGRDNKIFECCKFRSMYTDRCDANAAQLTTKNDPRVTKVGDFIRKTSIDELPQLINVLRGEMSIVGPRPHAMSAKAADQLYWDVDTRYRHRHSMKPGLTGLAQVRGFRGPTDRTEDLTNRLASDLEYVDRWSIWMDFYLVARTATALFGKNAF</sequence>
<dbReference type="InterPro" id="IPR003362">
    <property type="entry name" value="Bact_transf"/>
</dbReference>
<dbReference type="AlphaFoldDB" id="A0A7G6VUY9"/>
<dbReference type="EMBL" id="CP060052">
    <property type="protein sequence ID" value="QNE05554.1"/>
    <property type="molecule type" value="Genomic_DNA"/>
</dbReference>
<evidence type="ECO:0000313" key="11">
    <source>
        <dbReference type="Proteomes" id="UP000515297"/>
    </source>
</evidence>
<dbReference type="Proteomes" id="UP000515297">
    <property type="component" value="Chromosome"/>
</dbReference>
<protein>
    <submittedName>
        <fullName evidence="10">Exopolysaccharide biosynthesis polyprenyl glycosylphosphotransferase</fullName>
    </submittedName>
</protein>
<feature type="transmembrane region" description="Helical" evidence="8">
    <location>
        <begin position="132"/>
        <end position="152"/>
    </location>
</feature>
<keyword evidence="7" id="KW-0270">Exopolysaccharide synthesis</keyword>
<dbReference type="RefSeq" id="WP_185884644.1">
    <property type="nucleotide sequence ID" value="NZ_CP060052.1"/>
</dbReference>
<gene>
    <name evidence="10" type="ORF">H4O24_02310</name>
</gene>
<feature type="transmembrane region" description="Helical" evidence="8">
    <location>
        <begin position="35"/>
        <end position="56"/>
    </location>
</feature>
<comment type="subcellular location">
    <subcellularLocation>
        <location evidence="1">Membrane</location>
        <topology evidence="1">Multi-pass membrane protein</topology>
    </subcellularLocation>
</comment>
<proteinExistence type="inferred from homology"/>
<organism evidence="10 11">
    <name type="scientific">Croceicoccus marinus</name>
    <dbReference type="NCBI Taxonomy" id="450378"/>
    <lineage>
        <taxon>Bacteria</taxon>
        <taxon>Pseudomonadati</taxon>
        <taxon>Pseudomonadota</taxon>
        <taxon>Alphaproteobacteria</taxon>
        <taxon>Sphingomonadales</taxon>
        <taxon>Erythrobacteraceae</taxon>
        <taxon>Croceicoccus</taxon>
    </lineage>
</organism>
<evidence type="ECO:0000256" key="4">
    <source>
        <dbReference type="ARBA" id="ARBA00022692"/>
    </source>
</evidence>
<comment type="similarity">
    <text evidence="2">Belongs to the bacterial sugar transferase family.</text>
</comment>
<dbReference type="NCBIfam" id="TIGR03025">
    <property type="entry name" value="EPS_sugtrans"/>
    <property type="match status" value="1"/>
</dbReference>
<feature type="domain" description="Bacterial sugar transferase" evidence="9">
    <location>
        <begin position="277"/>
        <end position="465"/>
    </location>
</feature>
<evidence type="ECO:0000256" key="6">
    <source>
        <dbReference type="ARBA" id="ARBA00023136"/>
    </source>
</evidence>
<keyword evidence="3 10" id="KW-0808">Transferase</keyword>